<feature type="non-terminal residue" evidence="2">
    <location>
        <position position="72"/>
    </location>
</feature>
<feature type="non-terminal residue" evidence="2">
    <location>
        <position position="1"/>
    </location>
</feature>
<name>A0AAD8ERE5_DIPPU</name>
<gene>
    <name evidence="2" type="ORF">L9F63_009286</name>
</gene>
<proteinExistence type="predicted"/>
<accession>A0AAD8ERE5</accession>
<keyword evidence="1" id="KW-0472">Membrane</keyword>
<evidence type="ECO:0000313" key="2">
    <source>
        <dbReference type="EMBL" id="KAJ9600430.1"/>
    </source>
</evidence>
<keyword evidence="1" id="KW-0812">Transmembrane</keyword>
<comment type="caution">
    <text evidence="2">The sequence shown here is derived from an EMBL/GenBank/DDBJ whole genome shotgun (WGS) entry which is preliminary data.</text>
</comment>
<dbReference type="AlphaFoldDB" id="A0AAD8ERE5"/>
<evidence type="ECO:0000313" key="3">
    <source>
        <dbReference type="Proteomes" id="UP001233999"/>
    </source>
</evidence>
<evidence type="ECO:0000256" key="1">
    <source>
        <dbReference type="SAM" id="Phobius"/>
    </source>
</evidence>
<keyword evidence="1" id="KW-1133">Transmembrane helix</keyword>
<sequence>VSSILFRIHSEVITVYIQLASVAALTALSLNLTVHFHEVPTSDDTNAFYNPIAVNKHNVRIRAQKYDRHRSE</sequence>
<dbReference type="Proteomes" id="UP001233999">
    <property type="component" value="Unassembled WGS sequence"/>
</dbReference>
<dbReference type="EMBL" id="JASPKZ010000422">
    <property type="protein sequence ID" value="KAJ9600430.1"/>
    <property type="molecule type" value="Genomic_DNA"/>
</dbReference>
<keyword evidence="3" id="KW-1185">Reference proteome</keyword>
<protein>
    <submittedName>
        <fullName evidence="2">Uncharacterized protein</fullName>
    </submittedName>
</protein>
<reference evidence="2" key="1">
    <citation type="journal article" date="2023" name="IScience">
        <title>Live-bearing cockroach genome reveals convergent evolutionary mechanisms linked to viviparity in insects and beyond.</title>
        <authorList>
            <person name="Fouks B."/>
            <person name="Harrison M.C."/>
            <person name="Mikhailova A.A."/>
            <person name="Marchal E."/>
            <person name="English S."/>
            <person name="Carruthers M."/>
            <person name="Jennings E.C."/>
            <person name="Chiamaka E.L."/>
            <person name="Frigard R.A."/>
            <person name="Pippel M."/>
            <person name="Attardo G.M."/>
            <person name="Benoit J.B."/>
            <person name="Bornberg-Bauer E."/>
            <person name="Tobe S.S."/>
        </authorList>
    </citation>
    <scope>NUCLEOTIDE SEQUENCE</scope>
    <source>
        <strain evidence="2">Stay&amp;Tobe</strain>
    </source>
</reference>
<organism evidence="2 3">
    <name type="scientific">Diploptera punctata</name>
    <name type="common">Pacific beetle cockroach</name>
    <dbReference type="NCBI Taxonomy" id="6984"/>
    <lineage>
        <taxon>Eukaryota</taxon>
        <taxon>Metazoa</taxon>
        <taxon>Ecdysozoa</taxon>
        <taxon>Arthropoda</taxon>
        <taxon>Hexapoda</taxon>
        <taxon>Insecta</taxon>
        <taxon>Pterygota</taxon>
        <taxon>Neoptera</taxon>
        <taxon>Polyneoptera</taxon>
        <taxon>Dictyoptera</taxon>
        <taxon>Blattodea</taxon>
        <taxon>Blaberoidea</taxon>
        <taxon>Blaberidae</taxon>
        <taxon>Diplopterinae</taxon>
        <taxon>Diploptera</taxon>
    </lineage>
</organism>
<feature type="transmembrane region" description="Helical" evidence="1">
    <location>
        <begin position="12"/>
        <end position="34"/>
    </location>
</feature>
<reference evidence="2" key="2">
    <citation type="submission" date="2023-05" db="EMBL/GenBank/DDBJ databases">
        <authorList>
            <person name="Fouks B."/>
        </authorList>
    </citation>
    <scope>NUCLEOTIDE SEQUENCE</scope>
    <source>
        <strain evidence="2">Stay&amp;Tobe</strain>
        <tissue evidence="2">Testes</tissue>
    </source>
</reference>